<organism evidence="1 2">
    <name type="scientific">Zobellia barbeyronii</name>
    <dbReference type="NCBI Taxonomy" id="2748009"/>
    <lineage>
        <taxon>Bacteria</taxon>
        <taxon>Pseudomonadati</taxon>
        <taxon>Bacteroidota</taxon>
        <taxon>Flavobacteriia</taxon>
        <taxon>Flavobacteriales</taxon>
        <taxon>Flavobacteriaceae</taxon>
        <taxon>Zobellia</taxon>
    </lineage>
</organism>
<evidence type="ECO:0000313" key="2">
    <source>
        <dbReference type="Proteomes" id="UP000740413"/>
    </source>
</evidence>
<proteinExistence type="predicted"/>
<sequence length="127" mass="15167">MVDVTYNSDLHFEHTLWTSELTFWGGELKSLENRLNELISHWTDKEVLTKLEHYLDEFNLQSNIVRDIQKSIQQHEINILDHTPNGSESMDIPRVKEHLKLRHKMEAQREIYGNLKKDFFLFSSENL</sequence>
<name>A0ABS5WGD5_9FLAO</name>
<gene>
    <name evidence="1" type="ORF">HW347_08180</name>
</gene>
<protein>
    <submittedName>
        <fullName evidence="1">Uncharacterized protein</fullName>
    </submittedName>
</protein>
<dbReference type="Proteomes" id="UP000740413">
    <property type="component" value="Unassembled WGS sequence"/>
</dbReference>
<evidence type="ECO:0000313" key="1">
    <source>
        <dbReference type="EMBL" id="MBT2161242.1"/>
    </source>
</evidence>
<keyword evidence="2" id="KW-1185">Reference proteome</keyword>
<dbReference type="RefSeq" id="WP_214611386.1">
    <property type="nucleotide sequence ID" value="NZ_JACATN010000002.1"/>
</dbReference>
<accession>A0ABS5WGD5</accession>
<reference evidence="2" key="1">
    <citation type="submission" date="2023-07" db="EMBL/GenBank/DDBJ databases">
        <title>Zobellia barbeyronii sp. nov., a new marine flavobacterium, isolated from green and red algae.</title>
        <authorList>
            <person name="Nedashkovskaya O.I."/>
            <person name="Otstavnykh N."/>
            <person name="Zhukova N."/>
            <person name="Guzev K."/>
            <person name="Chausova V."/>
            <person name="Tekutyeva L."/>
            <person name="Mikhailov V."/>
            <person name="Isaeva M."/>
        </authorList>
    </citation>
    <scope>NUCLEOTIDE SEQUENCE [LARGE SCALE GENOMIC DNA]</scope>
    <source>
        <strain evidence="2">KMM 6746</strain>
    </source>
</reference>
<dbReference type="EMBL" id="JACATN010000002">
    <property type="protein sequence ID" value="MBT2161242.1"/>
    <property type="molecule type" value="Genomic_DNA"/>
</dbReference>
<comment type="caution">
    <text evidence="1">The sequence shown here is derived from an EMBL/GenBank/DDBJ whole genome shotgun (WGS) entry which is preliminary data.</text>
</comment>